<organism evidence="2 3">
    <name type="scientific">Ajellomyces capsulatus (strain H88)</name>
    <name type="common">Darling's disease fungus</name>
    <name type="synonym">Histoplasma capsulatum</name>
    <dbReference type="NCBI Taxonomy" id="544711"/>
    <lineage>
        <taxon>Eukaryota</taxon>
        <taxon>Fungi</taxon>
        <taxon>Dikarya</taxon>
        <taxon>Ascomycota</taxon>
        <taxon>Pezizomycotina</taxon>
        <taxon>Eurotiomycetes</taxon>
        <taxon>Eurotiomycetidae</taxon>
        <taxon>Onygenales</taxon>
        <taxon>Ajellomycetaceae</taxon>
        <taxon>Histoplasma</taxon>
    </lineage>
</organism>
<feature type="region of interest" description="Disordered" evidence="1">
    <location>
        <begin position="136"/>
        <end position="157"/>
    </location>
</feature>
<protein>
    <submittedName>
        <fullName evidence="2">Uncharacterized protein</fullName>
    </submittedName>
</protein>
<evidence type="ECO:0000313" key="3">
    <source>
        <dbReference type="Proteomes" id="UP000663419"/>
    </source>
</evidence>
<gene>
    <name evidence="2" type="ORF">I7I53_10997</name>
</gene>
<dbReference type="VEuPathDB" id="FungiDB:I7I53_10997"/>
<evidence type="ECO:0000256" key="1">
    <source>
        <dbReference type="SAM" id="MobiDB-lite"/>
    </source>
</evidence>
<dbReference type="Proteomes" id="UP000663419">
    <property type="component" value="Chromosome 1"/>
</dbReference>
<dbReference type="EMBL" id="CP069102">
    <property type="protein sequence ID" value="QSS50342.1"/>
    <property type="molecule type" value="Genomic_DNA"/>
</dbReference>
<proteinExistence type="predicted"/>
<dbReference type="AlphaFoldDB" id="A0A8A1LEB9"/>
<sequence>MSTGASIHRPILQVVSENLNGKLIFPNIRPECSFFLFFSFCGLGALRSWVLWGGYGLSREVENSKRKVKDEKQQETKGGLEKERSKRVLRLWTSTRKYFPTRRCCFWLRYTHIYGQAVWSLLVPFQQLQRPKSQLRHIPAHTNGSSSSAGKWHWDSC</sequence>
<reference evidence="2" key="1">
    <citation type="submission" date="2021-01" db="EMBL/GenBank/DDBJ databases">
        <title>Chromosome-level genome assembly of a human fungal pathogen reveals clustering of transcriptionally co-regulated genes.</title>
        <authorList>
            <person name="Voorhies M."/>
            <person name="Cohen S."/>
            <person name="Shea T.P."/>
            <person name="Petrus S."/>
            <person name="Munoz J.F."/>
            <person name="Poplawski S."/>
            <person name="Goldman W.E."/>
            <person name="Michael T."/>
            <person name="Cuomo C.A."/>
            <person name="Sil A."/>
            <person name="Beyhan S."/>
        </authorList>
    </citation>
    <scope>NUCLEOTIDE SEQUENCE</scope>
    <source>
        <strain evidence="2">H88</strain>
    </source>
</reference>
<evidence type="ECO:0000313" key="2">
    <source>
        <dbReference type="EMBL" id="QSS50342.1"/>
    </source>
</evidence>
<accession>A0A8A1LEB9</accession>
<name>A0A8A1LEB9_AJEC8</name>